<dbReference type="SUPFAM" id="SSF47384">
    <property type="entry name" value="Homodimeric domain of signal transducing histidine kinase"/>
    <property type="match status" value="1"/>
</dbReference>
<dbReference type="EMBL" id="GG738848">
    <property type="protein sequence ID" value="EFC49171.1"/>
    <property type="molecule type" value="Genomic_DNA"/>
</dbReference>
<dbReference type="PANTHER" id="PTHR45339">
    <property type="entry name" value="HYBRID SIGNAL TRANSDUCTION HISTIDINE KINASE J"/>
    <property type="match status" value="1"/>
</dbReference>
<keyword evidence="7" id="KW-0418">Kinase</keyword>
<evidence type="ECO:0000256" key="3">
    <source>
        <dbReference type="SAM" id="MobiDB-lite"/>
    </source>
</evidence>
<dbReference type="Proteomes" id="UP000006671">
    <property type="component" value="Unassembled WGS sequence"/>
</dbReference>
<protein>
    <submittedName>
        <fullName evidence="7">Multi-sensor hybrid histidine kinase</fullName>
    </submittedName>
</protein>
<evidence type="ECO:0000313" key="7">
    <source>
        <dbReference type="EMBL" id="EFC49171.1"/>
    </source>
</evidence>
<evidence type="ECO:0000259" key="5">
    <source>
        <dbReference type="PROSITE" id="PS50109"/>
    </source>
</evidence>
<dbReference type="PANTHER" id="PTHR45339:SF5">
    <property type="entry name" value="HISTIDINE KINASE"/>
    <property type="match status" value="1"/>
</dbReference>
<reference evidence="7 8" key="1">
    <citation type="journal article" date="2010" name="Cell">
        <title>The genome of Naegleria gruberi illuminates early eukaryotic versatility.</title>
        <authorList>
            <person name="Fritz-Laylin L.K."/>
            <person name="Prochnik S.E."/>
            <person name="Ginger M.L."/>
            <person name="Dacks J.B."/>
            <person name="Carpenter M.L."/>
            <person name="Field M.C."/>
            <person name="Kuo A."/>
            <person name="Paredez A."/>
            <person name="Chapman J."/>
            <person name="Pham J."/>
            <person name="Shu S."/>
            <person name="Neupane R."/>
            <person name="Cipriano M."/>
            <person name="Mancuso J."/>
            <person name="Tu H."/>
            <person name="Salamov A."/>
            <person name="Lindquist E."/>
            <person name="Shapiro H."/>
            <person name="Lucas S."/>
            <person name="Grigoriev I.V."/>
            <person name="Cande W.Z."/>
            <person name="Fulton C."/>
            <person name="Rokhsar D.S."/>
            <person name="Dawson S.C."/>
        </authorList>
    </citation>
    <scope>NUCLEOTIDE SEQUENCE [LARGE SCALE GENOMIC DNA]</scope>
    <source>
        <strain evidence="7 8">NEG-M</strain>
    </source>
</reference>
<dbReference type="InParanoid" id="D2V1I8"/>
<keyword evidence="1 2" id="KW-0597">Phosphoprotein</keyword>
<dbReference type="InterPro" id="IPR005467">
    <property type="entry name" value="His_kinase_dom"/>
</dbReference>
<feature type="domain" description="Response regulatory" evidence="6">
    <location>
        <begin position="590"/>
        <end position="702"/>
    </location>
</feature>
<dbReference type="GO" id="GO:0000155">
    <property type="term" value="F:phosphorelay sensor kinase activity"/>
    <property type="evidence" value="ECO:0007669"/>
    <property type="project" value="InterPro"/>
</dbReference>
<dbReference type="CDD" id="cd00082">
    <property type="entry name" value="HisKA"/>
    <property type="match status" value="1"/>
</dbReference>
<feature type="region of interest" description="Disordered" evidence="3">
    <location>
        <begin position="60"/>
        <end position="86"/>
    </location>
</feature>
<dbReference type="Pfam" id="PF02518">
    <property type="entry name" value="HATPase_c"/>
    <property type="match status" value="1"/>
</dbReference>
<feature type="transmembrane region" description="Helical" evidence="4">
    <location>
        <begin position="177"/>
        <end position="195"/>
    </location>
</feature>
<keyword evidence="4" id="KW-0472">Membrane</keyword>
<accession>D2V1I8</accession>
<evidence type="ECO:0000259" key="6">
    <source>
        <dbReference type="PROSITE" id="PS50110"/>
    </source>
</evidence>
<dbReference type="SMART" id="SM00448">
    <property type="entry name" value="REC"/>
    <property type="match status" value="1"/>
</dbReference>
<feature type="transmembrane region" description="Helical" evidence="4">
    <location>
        <begin position="216"/>
        <end position="235"/>
    </location>
</feature>
<dbReference type="PROSITE" id="PS50109">
    <property type="entry name" value="HIS_KIN"/>
    <property type="match status" value="1"/>
</dbReference>
<feature type="modified residue" description="4-aspartylphosphate" evidence="2">
    <location>
        <position position="639"/>
    </location>
</feature>
<feature type="transmembrane region" description="Helical" evidence="4">
    <location>
        <begin position="255"/>
        <end position="277"/>
    </location>
</feature>
<evidence type="ECO:0000256" key="1">
    <source>
        <dbReference type="ARBA" id="ARBA00022553"/>
    </source>
</evidence>
<evidence type="ECO:0000256" key="2">
    <source>
        <dbReference type="PROSITE-ProRule" id="PRU00169"/>
    </source>
</evidence>
<dbReference type="OrthoDB" id="60033at2759"/>
<dbReference type="SUPFAM" id="SSF55874">
    <property type="entry name" value="ATPase domain of HSP90 chaperone/DNA topoisomerase II/histidine kinase"/>
    <property type="match status" value="1"/>
</dbReference>
<dbReference type="SUPFAM" id="SSF52172">
    <property type="entry name" value="CheY-like"/>
    <property type="match status" value="1"/>
</dbReference>
<keyword evidence="4" id="KW-0812">Transmembrane</keyword>
<dbReference type="STRING" id="5762.D2V1I8"/>
<dbReference type="InterPro" id="IPR036097">
    <property type="entry name" value="HisK_dim/P_sf"/>
</dbReference>
<dbReference type="GeneID" id="8855173"/>
<dbReference type="eggNOG" id="KOG0519">
    <property type="taxonomic scope" value="Eukaryota"/>
</dbReference>
<proteinExistence type="predicted"/>
<dbReference type="InterPro" id="IPR003594">
    <property type="entry name" value="HATPase_dom"/>
</dbReference>
<dbReference type="InterPro" id="IPR036890">
    <property type="entry name" value="HATPase_C_sf"/>
</dbReference>
<dbReference type="Pfam" id="PF00512">
    <property type="entry name" value="HisKA"/>
    <property type="match status" value="1"/>
</dbReference>
<feature type="transmembrane region" description="Helical" evidence="4">
    <location>
        <begin position="119"/>
        <end position="140"/>
    </location>
</feature>
<sequence>MTQHHCDSVLSTSSPISSSFSSVESLAGKELENHSSSSVGVGAESDIQYNNNQQVQHESLSNNMHPNHHHNTTTTTSNVDEPIHRPSLRKNSTTDEFFLPLSYIHFSGSSSIPDYWKPFMSLQSFLLVGIVYFAYFLNILYCFHSGGMTNGLLMLLVNASTVGVNFYWFFYTVNPNVKVLIFNLLMFTCRFSLVHNKMMVLPSVFSTITTTSKGSLNSPFKAFFPIVYTCAHYFIWGMAKYEFNLMDMDSLLEFLFHYGTLIISALLFGIYNLYLMIQLSSECKAMKEATRKIQTALDVKSDFLSHITHEFRVPCLSSLGSISLLKETELAPQQLDFIATIESANNILLSLIEDILLFAKTEHDVNHPPKETSYISFSLFNSINSLYSLTKGYATNFKVDVKFYIDKNIQNMKVFFNHTKLQQCLSNLLTNAIKASKPNDTVQLKCEILGNGQNEGETIFQFQVIDHGIGIPKERQKDLFVPFAQLHQINEDLVPSSGLGLVTCLNIVKSVNGTIDLFSENGTTIFTVQIPMKASNIEQEDILNFFEEPSKLNTSLKRQLQVHTDYLYRMEQDKKILTNRESNPNSSLPKIILAEDNFVNRKVLIKLFESLGQSLDSVRDGKELVDSFKPEQHKLIITDMHMPILNGLEASKVIREKHPNSKIVMITADALINISSYLEVVDKVISKPCSKDDLKKVISEYL</sequence>
<dbReference type="Gene3D" id="1.10.287.130">
    <property type="match status" value="1"/>
</dbReference>
<gene>
    <name evidence="7" type="ORF">NAEGRDRAFT_78146</name>
</gene>
<name>D2V1I8_NAEGR</name>
<keyword evidence="4" id="KW-1133">Transmembrane helix</keyword>
<keyword evidence="8" id="KW-1185">Reference proteome</keyword>
<evidence type="ECO:0000313" key="8">
    <source>
        <dbReference type="Proteomes" id="UP000006671"/>
    </source>
</evidence>
<dbReference type="SMART" id="SM00387">
    <property type="entry name" value="HATPase_c"/>
    <property type="match status" value="1"/>
</dbReference>
<dbReference type="InterPro" id="IPR001789">
    <property type="entry name" value="Sig_transdc_resp-reg_receiver"/>
</dbReference>
<dbReference type="RefSeq" id="XP_002681915.1">
    <property type="nucleotide sequence ID" value="XM_002681869.1"/>
</dbReference>
<dbReference type="AlphaFoldDB" id="D2V1I8"/>
<dbReference type="InterPro" id="IPR003661">
    <property type="entry name" value="HisK_dim/P_dom"/>
</dbReference>
<keyword evidence="7" id="KW-0808">Transferase</keyword>
<dbReference type="Gene3D" id="3.30.565.10">
    <property type="entry name" value="Histidine kinase-like ATPase, C-terminal domain"/>
    <property type="match status" value="1"/>
</dbReference>
<dbReference type="PROSITE" id="PS50110">
    <property type="entry name" value="RESPONSE_REGULATORY"/>
    <property type="match status" value="1"/>
</dbReference>
<dbReference type="Gene3D" id="3.40.50.2300">
    <property type="match status" value="1"/>
</dbReference>
<dbReference type="InterPro" id="IPR011006">
    <property type="entry name" value="CheY-like_superfamily"/>
</dbReference>
<dbReference type="VEuPathDB" id="AmoebaDB:NAEGRDRAFT_78146"/>
<dbReference type="KEGG" id="ngr:NAEGRDRAFT_78146"/>
<organism evidence="8">
    <name type="scientific">Naegleria gruberi</name>
    <name type="common">Amoeba</name>
    <dbReference type="NCBI Taxonomy" id="5762"/>
    <lineage>
        <taxon>Eukaryota</taxon>
        <taxon>Discoba</taxon>
        <taxon>Heterolobosea</taxon>
        <taxon>Tetramitia</taxon>
        <taxon>Eutetramitia</taxon>
        <taxon>Vahlkampfiidae</taxon>
        <taxon>Naegleria</taxon>
    </lineage>
</organism>
<dbReference type="SMART" id="SM00388">
    <property type="entry name" value="HisKA"/>
    <property type="match status" value="1"/>
</dbReference>
<evidence type="ECO:0000256" key="4">
    <source>
        <dbReference type="SAM" id="Phobius"/>
    </source>
</evidence>
<dbReference type="CDD" id="cd17546">
    <property type="entry name" value="REC_hyHK_CKI1_RcsC-like"/>
    <property type="match status" value="1"/>
</dbReference>
<feature type="domain" description="Histidine kinase" evidence="5">
    <location>
        <begin position="306"/>
        <end position="534"/>
    </location>
</feature>
<dbReference type="Pfam" id="PF00072">
    <property type="entry name" value="Response_reg"/>
    <property type="match status" value="1"/>
</dbReference>